<gene>
    <name evidence="4" type="primary">cphA1</name>
    <name evidence="4" type="ORF">GCM10011332_32970</name>
</gene>
<dbReference type="InterPro" id="IPR050855">
    <property type="entry name" value="NDM-1-like"/>
</dbReference>
<protein>
    <submittedName>
        <fullName evidence="4">MBL fold metallo-hydrolase</fullName>
    </submittedName>
</protein>
<sequence>MKSFLLFCGLLLSATTGYALEPQKITDNIYALVGPKEQRSADNLANNATFGVIITDEGVVLVDPGGSWNGARQIDGEIKKISKQPVKYVINSGGQDHRWLGNEYWKSKGAKIIASSTAVEDHKNRENDQLIALERFLGEGMKGTTPSYADQTFDSEFELKIGGEIIKVLHFGQAHTPGDSLVFMPEKEIIFSGDIIYVERILGVGSQSNAKSWISVFENLAALKPKVIVPGHGHVTTLEAATQQTYHYLTNLREKIGEHLENGGNMIDSVNVDQSQFNYLEQFEALAKRNAQQVFSEMEWE</sequence>
<dbReference type="GO" id="GO:0017001">
    <property type="term" value="P:antibiotic catabolic process"/>
    <property type="evidence" value="ECO:0007669"/>
    <property type="project" value="UniProtKB-ARBA"/>
</dbReference>
<dbReference type="Gene3D" id="3.60.15.10">
    <property type="entry name" value="Ribonuclease Z/Hydroxyacylglutathione hydrolase-like"/>
    <property type="match status" value="1"/>
</dbReference>
<dbReference type="RefSeq" id="WP_188667246.1">
    <property type="nucleotide sequence ID" value="NZ_BMHV01000049.1"/>
</dbReference>
<feature type="chain" id="PRO_5037907984" evidence="2">
    <location>
        <begin position="20"/>
        <end position="301"/>
    </location>
</feature>
<keyword evidence="5" id="KW-1185">Reference proteome</keyword>
<comment type="similarity">
    <text evidence="1">Belongs to the metallo-beta-lactamase superfamily. Class-B beta-lactamase family.</text>
</comment>
<comment type="caution">
    <text evidence="4">The sequence shown here is derived from an EMBL/GenBank/DDBJ whole genome shotgun (WGS) entry which is preliminary data.</text>
</comment>
<evidence type="ECO:0000256" key="1">
    <source>
        <dbReference type="ARBA" id="ARBA00005250"/>
    </source>
</evidence>
<evidence type="ECO:0000259" key="3">
    <source>
        <dbReference type="SMART" id="SM00849"/>
    </source>
</evidence>
<dbReference type="SMART" id="SM00849">
    <property type="entry name" value="Lactamase_B"/>
    <property type="match status" value="1"/>
</dbReference>
<dbReference type="Proteomes" id="UP000632498">
    <property type="component" value="Unassembled WGS sequence"/>
</dbReference>
<evidence type="ECO:0000256" key="2">
    <source>
        <dbReference type="SAM" id="SignalP"/>
    </source>
</evidence>
<proteinExistence type="inferred from homology"/>
<organism evidence="4 5">
    <name type="scientific">Terasakiella brassicae</name>
    <dbReference type="NCBI Taxonomy" id="1634917"/>
    <lineage>
        <taxon>Bacteria</taxon>
        <taxon>Pseudomonadati</taxon>
        <taxon>Pseudomonadota</taxon>
        <taxon>Alphaproteobacteria</taxon>
        <taxon>Rhodospirillales</taxon>
        <taxon>Terasakiellaceae</taxon>
        <taxon>Terasakiella</taxon>
    </lineage>
</organism>
<dbReference type="AlphaFoldDB" id="A0A917C8X4"/>
<reference evidence="4" key="2">
    <citation type="submission" date="2020-09" db="EMBL/GenBank/DDBJ databases">
        <authorList>
            <person name="Sun Q."/>
            <person name="Zhou Y."/>
        </authorList>
    </citation>
    <scope>NUCLEOTIDE SEQUENCE</scope>
    <source>
        <strain evidence="4">CGMCC 1.15254</strain>
    </source>
</reference>
<keyword evidence="2" id="KW-0732">Signal</keyword>
<dbReference type="InterPro" id="IPR036866">
    <property type="entry name" value="RibonucZ/Hydroxyglut_hydro"/>
</dbReference>
<dbReference type="Pfam" id="PF00753">
    <property type="entry name" value="Lactamase_B"/>
    <property type="match status" value="1"/>
</dbReference>
<name>A0A917C8X4_9PROT</name>
<feature type="signal peptide" evidence="2">
    <location>
        <begin position="1"/>
        <end position="19"/>
    </location>
</feature>
<dbReference type="EMBL" id="BMHV01000049">
    <property type="protein sequence ID" value="GGF76391.1"/>
    <property type="molecule type" value="Genomic_DNA"/>
</dbReference>
<feature type="domain" description="Metallo-beta-lactamase" evidence="3">
    <location>
        <begin position="48"/>
        <end position="232"/>
    </location>
</feature>
<reference evidence="4" key="1">
    <citation type="journal article" date="2014" name="Int. J. Syst. Evol. Microbiol.">
        <title>Complete genome sequence of Corynebacterium casei LMG S-19264T (=DSM 44701T), isolated from a smear-ripened cheese.</title>
        <authorList>
            <consortium name="US DOE Joint Genome Institute (JGI-PGF)"/>
            <person name="Walter F."/>
            <person name="Albersmeier A."/>
            <person name="Kalinowski J."/>
            <person name="Ruckert C."/>
        </authorList>
    </citation>
    <scope>NUCLEOTIDE SEQUENCE</scope>
    <source>
        <strain evidence="4">CGMCC 1.15254</strain>
    </source>
</reference>
<dbReference type="PANTHER" id="PTHR42951">
    <property type="entry name" value="METALLO-BETA-LACTAMASE DOMAIN-CONTAINING"/>
    <property type="match status" value="1"/>
</dbReference>
<evidence type="ECO:0000313" key="4">
    <source>
        <dbReference type="EMBL" id="GGF76391.1"/>
    </source>
</evidence>
<dbReference type="SUPFAM" id="SSF56281">
    <property type="entry name" value="Metallo-hydrolase/oxidoreductase"/>
    <property type="match status" value="1"/>
</dbReference>
<dbReference type="PANTHER" id="PTHR42951:SF4">
    <property type="entry name" value="ACYL-COENZYME A THIOESTERASE MBLAC2"/>
    <property type="match status" value="1"/>
</dbReference>
<accession>A0A917C8X4</accession>
<dbReference type="CDD" id="cd16282">
    <property type="entry name" value="metallo-hydrolase-like_MBL-fold"/>
    <property type="match status" value="1"/>
</dbReference>
<evidence type="ECO:0000313" key="5">
    <source>
        <dbReference type="Proteomes" id="UP000632498"/>
    </source>
</evidence>
<dbReference type="InterPro" id="IPR001279">
    <property type="entry name" value="Metallo-B-lactamas"/>
</dbReference>